<dbReference type="AlphaFoldDB" id="A0AAV7VF30"/>
<evidence type="ECO:0000313" key="2">
    <source>
        <dbReference type="Proteomes" id="UP001066276"/>
    </source>
</evidence>
<protein>
    <submittedName>
        <fullName evidence="1">Uncharacterized protein</fullName>
    </submittedName>
</protein>
<keyword evidence="2" id="KW-1185">Reference proteome</keyword>
<proteinExistence type="predicted"/>
<sequence length="80" mass="9199">MRAEPSGDKLDLILQEICDSRVIMEQKLCAIITDLNLLEDDQHKLVDRVKSTEQALATLLQAQKEHDSMLIQLRKQVEQL</sequence>
<dbReference type="EMBL" id="JANPWB010000003">
    <property type="protein sequence ID" value="KAJ1198833.1"/>
    <property type="molecule type" value="Genomic_DNA"/>
</dbReference>
<dbReference type="Proteomes" id="UP001066276">
    <property type="component" value="Chromosome 2_1"/>
</dbReference>
<evidence type="ECO:0000313" key="1">
    <source>
        <dbReference type="EMBL" id="KAJ1198833.1"/>
    </source>
</evidence>
<reference evidence="1" key="1">
    <citation type="journal article" date="2022" name="bioRxiv">
        <title>Sequencing and chromosome-scale assembly of the giantPleurodeles waltlgenome.</title>
        <authorList>
            <person name="Brown T."/>
            <person name="Elewa A."/>
            <person name="Iarovenko S."/>
            <person name="Subramanian E."/>
            <person name="Araus A.J."/>
            <person name="Petzold A."/>
            <person name="Susuki M."/>
            <person name="Suzuki K.-i.T."/>
            <person name="Hayashi T."/>
            <person name="Toyoda A."/>
            <person name="Oliveira C."/>
            <person name="Osipova E."/>
            <person name="Leigh N.D."/>
            <person name="Simon A."/>
            <person name="Yun M.H."/>
        </authorList>
    </citation>
    <scope>NUCLEOTIDE SEQUENCE</scope>
    <source>
        <strain evidence="1">20211129_DDA</strain>
        <tissue evidence="1">Liver</tissue>
    </source>
</reference>
<comment type="caution">
    <text evidence="1">The sequence shown here is derived from an EMBL/GenBank/DDBJ whole genome shotgun (WGS) entry which is preliminary data.</text>
</comment>
<accession>A0AAV7VF30</accession>
<name>A0AAV7VF30_PLEWA</name>
<gene>
    <name evidence="1" type="ORF">NDU88_002672</name>
</gene>
<organism evidence="1 2">
    <name type="scientific">Pleurodeles waltl</name>
    <name type="common">Iberian ribbed newt</name>
    <dbReference type="NCBI Taxonomy" id="8319"/>
    <lineage>
        <taxon>Eukaryota</taxon>
        <taxon>Metazoa</taxon>
        <taxon>Chordata</taxon>
        <taxon>Craniata</taxon>
        <taxon>Vertebrata</taxon>
        <taxon>Euteleostomi</taxon>
        <taxon>Amphibia</taxon>
        <taxon>Batrachia</taxon>
        <taxon>Caudata</taxon>
        <taxon>Salamandroidea</taxon>
        <taxon>Salamandridae</taxon>
        <taxon>Pleurodelinae</taxon>
        <taxon>Pleurodeles</taxon>
    </lineage>
</organism>